<evidence type="ECO:0000256" key="1">
    <source>
        <dbReference type="ARBA" id="ARBA00004651"/>
    </source>
</evidence>
<reference evidence="9 10" key="1">
    <citation type="submission" date="2019-02" db="EMBL/GenBank/DDBJ databases">
        <title>Halieaceae_genomes.</title>
        <authorList>
            <person name="Li S.-H."/>
        </authorList>
    </citation>
    <scope>NUCLEOTIDE SEQUENCE [LARGE SCALE GENOMIC DNA]</scope>
    <source>
        <strain evidence="9 10">JH123</strain>
    </source>
</reference>
<gene>
    <name evidence="9" type="ORF">E0F26_10835</name>
</gene>
<name>A0ABY6Q9F6_9GAMM</name>
<dbReference type="SUPFAM" id="SSF161098">
    <property type="entry name" value="MetI-like"/>
    <property type="match status" value="1"/>
</dbReference>
<dbReference type="RefSeq" id="WP_279241678.1">
    <property type="nucleotide sequence ID" value="NZ_CP036501.1"/>
</dbReference>
<evidence type="ECO:0000313" key="9">
    <source>
        <dbReference type="EMBL" id="UZP75200.1"/>
    </source>
</evidence>
<protein>
    <submittedName>
        <fullName evidence="9">ABC transporter permease subunit</fullName>
    </submittedName>
</protein>
<dbReference type="Proteomes" id="UP001317963">
    <property type="component" value="Chromosome"/>
</dbReference>
<dbReference type="PROSITE" id="PS50928">
    <property type="entry name" value="ABC_TM1"/>
    <property type="match status" value="1"/>
</dbReference>
<sequence length="311" mass="33997">MLRFIFWRLIQAIPVIFVVITATFFLVRSAPGGPFDSEKAVLPEVKRALEAQYKLDLPLHEQYFAYLSDLGNGDLGPSFKYPGRSVNEILSSGLPVTAELGLYALSFALLIGVFAGVFAALKPNTRQDYIPMGLAMIGICMPSFLLGPLLVLIFGIYLDWLPIAGWGDLPGDKILPSITLGSAYAAYIARLSRAGMLEILSQDYIRTARAKGLPEWRVVTQHALRGGLIPVIAFLGPAFAGLLAGSFVVETIFQIPGLGRFYVQAAFNRDYTMILGTTVFLSTLIVFFNLISDVIAAWLNPRLRAQFKGAA</sequence>
<comment type="subcellular location">
    <subcellularLocation>
        <location evidence="1 7">Cell membrane</location>
        <topology evidence="1 7">Multi-pass membrane protein</topology>
    </subcellularLocation>
</comment>
<dbReference type="InterPro" id="IPR035906">
    <property type="entry name" value="MetI-like_sf"/>
</dbReference>
<feature type="transmembrane region" description="Helical" evidence="7">
    <location>
        <begin position="227"/>
        <end position="253"/>
    </location>
</feature>
<feature type="transmembrane region" description="Helical" evidence="7">
    <location>
        <begin position="273"/>
        <end position="299"/>
    </location>
</feature>
<proteinExistence type="inferred from homology"/>
<keyword evidence="3" id="KW-1003">Cell membrane</keyword>
<dbReference type="InterPro" id="IPR000515">
    <property type="entry name" value="MetI-like"/>
</dbReference>
<dbReference type="InterPro" id="IPR045621">
    <property type="entry name" value="BPD_transp_1_N"/>
</dbReference>
<feature type="transmembrane region" description="Helical" evidence="7">
    <location>
        <begin position="100"/>
        <end position="121"/>
    </location>
</feature>
<evidence type="ECO:0000256" key="5">
    <source>
        <dbReference type="ARBA" id="ARBA00022989"/>
    </source>
</evidence>
<evidence type="ECO:0000256" key="4">
    <source>
        <dbReference type="ARBA" id="ARBA00022692"/>
    </source>
</evidence>
<dbReference type="Pfam" id="PF19300">
    <property type="entry name" value="BPD_transp_1_N"/>
    <property type="match status" value="1"/>
</dbReference>
<dbReference type="PANTHER" id="PTHR30465:SF74">
    <property type="entry name" value="OLIGOPEPTIDE TRANSPORT SYSTEM PERMEASE PROTEIN OPPB"/>
    <property type="match status" value="1"/>
</dbReference>
<dbReference type="EMBL" id="CP036501">
    <property type="protein sequence ID" value="UZP75200.1"/>
    <property type="molecule type" value="Genomic_DNA"/>
</dbReference>
<evidence type="ECO:0000256" key="2">
    <source>
        <dbReference type="ARBA" id="ARBA00022448"/>
    </source>
</evidence>
<comment type="similarity">
    <text evidence="7">Belongs to the binding-protein-dependent transport system permease family.</text>
</comment>
<feature type="domain" description="ABC transmembrane type-1" evidence="8">
    <location>
        <begin position="94"/>
        <end position="296"/>
    </location>
</feature>
<evidence type="ECO:0000256" key="7">
    <source>
        <dbReference type="RuleBase" id="RU363032"/>
    </source>
</evidence>
<keyword evidence="10" id="KW-1185">Reference proteome</keyword>
<keyword evidence="6 7" id="KW-0472">Membrane</keyword>
<evidence type="ECO:0000259" key="8">
    <source>
        <dbReference type="PROSITE" id="PS50928"/>
    </source>
</evidence>
<feature type="transmembrane region" description="Helical" evidence="7">
    <location>
        <begin position="133"/>
        <end position="158"/>
    </location>
</feature>
<keyword evidence="2 7" id="KW-0813">Transport</keyword>
<evidence type="ECO:0000313" key="10">
    <source>
        <dbReference type="Proteomes" id="UP001317963"/>
    </source>
</evidence>
<feature type="transmembrane region" description="Helical" evidence="7">
    <location>
        <begin position="7"/>
        <end position="27"/>
    </location>
</feature>
<evidence type="ECO:0000256" key="6">
    <source>
        <dbReference type="ARBA" id="ARBA00023136"/>
    </source>
</evidence>
<dbReference type="CDD" id="cd06261">
    <property type="entry name" value="TM_PBP2"/>
    <property type="match status" value="1"/>
</dbReference>
<evidence type="ECO:0000256" key="3">
    <source>
        <dbReference type="ARBA" id="ARBA00022475"/>
    </source>
</evidence>
<accession>A0ABY6Q9F6</accession>
<keyword evidence="5 7" id="KW-1133">Transmembrane helix</keyword>
<organism evidence="9 10">
    <name type="scientific">Candidatus Paraluminiphilus aquimaris</name>
    <dbReference type="NCBI Taxonomy" id="2518994"/>
    <lineage>
        <taxon>Bacteria</taxon>
        <taxon>Pseudomonadati</taxon>
        <taxon>Pseudomonadota</taxon>
        <taxon>Gammaproteobacteria</taxon>
        <taxon>Cellvibrionales</taxon>
        <taxon>Halieaceae</taxon>
        <taxon>Candidatus Paraluminiphilus</taxon>
    </lineage>
</organism>
<dbReference type="Pfam" id="PF00528">
    <property type="entry name" value="BPD_transp_1"/>
    <property type="match status" value="1"/>
</dbReference>
<keyword evidence="4 7" id="KW-0812">Transmembrane</keyword>
<dbReference type="Gene3D" id="1.10.3720.10">
    <property type="entry name" value="MetI-like"/>
    <property type="match status" value="1"/>
</dbReference>
<dbReference type="PANTHER" id="PTHR30465">
    <property type="entry name" value="INNER MEMBRANE ABC TRANSPORTER"/>
    <property type="match status" value="1"/>
</dbReference>